<feature type="compositionally biased region" description="Pro residues" evidence="1">
    <location>
        <begin position="105"/>
        <end position="114"/>
    </location>
</feature>
<dbReference type="Pfam" id="PF18759">
    <property type="entry name" value="Plavaka"/>
    <property type="match status" value="1"/>
</dbReference>
<accession>A0AAD5UR27</accession>
<dbReference type="Proteomes" id="UP001212997">
    <property type="component" value="Unassembled WGS sequence"/>
</dbReference>
<evidence type="ECO:0000256" key="1">
    <source>
        <dbReference type="SAM" id="MobiDB-lite"/>
    </source>
</evidence>
<protein>
    <submittedName>
        <fullName evidence="2">Uncharacterized protein</fullName>
    </submittedName>
</protein>
<name>A0AAD5UR27_9APHY</name>
<evidence type="ECO:0000313" key="2">
    <source>
        <dbReference type="EMBL" id="KAJ3475316.1"/>
    </source>
</evidence>
<proteinExistence type="predicted"/>
<organism evidence="2 3">
    <name type="scientific">Meripilus lineatus</name>
    <dbReference type="NCBI Taxonomy" id="2056292"/>
    <lineage>
        <taxon>Eukaryota</taxon>
        <taxon>Fungi</taxon>
        <taxon>Dikarya</taxon>
        <taxon>Basidiomycota</taxon>
        <taxon>Agaricomycotina</taxon>
        <taxon>Agaricomycetes</taxon>
        <taxon>Polyporales</taxon>
        <taxon>Meripilaceae</taxon>
        <taxon>Meripilus</taxon>
    </lineage>
</organism>
<feature type="compositionally biased region" description="Polar residues" evidence="1">
    <location>
        <begin position="134"/>
        <end position="143"/>
    </location>
</feature>
<feature type="compositionally biased region" description="Polar residues" evidence="1">
    <location>
        <begin position="83"/>
        <end position="95"/>
    </location>
</feature>
<comment type="caution">
    <text evidence="2">The sequence shown here is derived from an EMBL/GenBank/DDBJ whole genome shotgun (WGS) entry which is preliminary data.</text>
</comment>
<keyword evidence="3" id="KW-1185">Reference proteome</keyword>
<evidence type="ECO:0000313" key="3">
    <source>
        <dbReference type="Proteomes" id="UP001212997"/>
    </source>
</evidence>
<gene>
    <name evidence="2" type="ORF">NLI96_g11914</name>
</gene>
<feature type="region of interest" description="Disordered" evidence="1">
    <location>
        <begin position="72"/>
        <end position="154"/>
    </location>
</feature>
<sequence length="328" mass="36995">MDPRSFHINHSTLHSDILLAQLERMPRAMLSHECPSCRKVFRKRGFLESHLTQTSSCRWVLEARAATEAAPYLDLSSPPPLANTPSSSSGENPQFNGYDPYSDNLPPPIPPSPNPIQRETSTSNPPPPAPDANSEQSPPSQNPERAAVAEKPKAVMKHATAGRVYGHSDVVKREMDALRTSKTPFAPFSNRIDWEIAKWTKESKTGDNKLDSLLGIRGVVESLGLSYHNARALNQIIDHELPNLAEWACTQIDLFMRTDATYDMYSRDILKCIRVLYGNPTFVEEMVYAPEKHFSDIGMIHRMYSEMNICDWWNEVQASVCHIFDFVI</sequence>
<dbReference type="AlphaFoldDB" id="A0AAD5UR27"/>
<dbReference type="EMBL" id="JANAWD010000877">
    <property type="protein sequence ID" value="KAJ3475316.1"/>
    <property type="molecule type" value="Genomic_DNA"/>
</dbReference>
<reference evidence="2" key="1">
    <citation type="submission" date="2022-07" db="EMBL/GenBank/DDBJ databases">
        <title>Genome Sequence of Physisporinus lineatus.</title>
        <authorList>
            <person name="Buettner E."/>
        </authorList>
    </citation>
    <scope>NUCLEOTIDE SEQUENCE</scope>
    <source>
        <strain evidence="2">VT162</strain>
    </source>
</reference>
<dbReference type="InterPro" id="IPR041078">
    <property type="entry name" value="Plavaka"/>
</dbReference>